<dbReference type="AlphaFoldDB" id="A0A1F2WG40"/>
<reference evidence="1 2" key="1">
    <citation type="journal article" date="2016" name="Nat. Commun.">
        <title>Thousands of microbial genomes shed light on interconnected biogeochemical processes in an aquifer system.</title>
        <authorList>
            <person name="Anantharaman K."/>
            <person name="Brown C.T."/>
            <person name="Hug L.A."/>
            <person name="Sharon I."/>
            <person name="Castelle C.J."/>
            <person name="Probst A.J."/>
            <person name="Thomas B.C."/>
            <person name="Singh A."/>
            <person name="Wilkins M.J."/>
            <person name="Karaoz U."/>
            <person name="Brodie E.L."/>
            <person name="Williams K.H."/>
            <person name="Hubbard S.S."/>
            <person name="Banfield J.F."/>
        </authorList>
    </citation>
    <scope>NUCLEOTIDE SEQUENCE [LARGE SCALE GENOMIC DNA]</scope>
</reference>
<comment type="caution">
    <text evidence="1">The sequence shown here is derived from an EMBL/GenBank/DDBJ whole genome shotgun (WGS) entry which is preliminary data.</text>
</comment>
<proteinExistence type="predicted"/>
<sequence>MKLFRFMFVAAAYDMRMAVVMADNLDDARQKLRDACDANVARDQGSVVSFGEWNMDHVVLRDYNKDDGYGQCEIAGDVAFTYGVDG</sequence>
<accession>A0A1F2WG40</accession>
<protein>
    <submittedName>
        <fullName evidence="1">Uncharacterized protein</fullName>
    </submittedName>
</protein>
<dbReference type="STRING" id="1797197.A2Y75_05200"/>
<name>A0A1F2WG40_9ACTN</name>
<dbReference type="EMBL" id="MELK01000051">
    <property type="protein sequence ID" value="OFW55813.1"/>
    <property type="molecule type" value="Genomic_DNA"/>
</dbReference>
<organism evidence="1 2">
    <name type="scientific">Candidatus Solincola sediminis</name>
    <dbReference type="NCBI Taxonomy" id="1797199"/>
    <lineage>
        <taxon>Bacteria</taxon>
        <taxon>Bacillati</taxon>
        <taxon>Actinomycetota</taxon>
        <taxon>Candidatus Geothermincolia</taxon>
        <taxon>Candidatus Geothermincolales</taxon>
        <taxon>Candidatus Geothermincolaceae</taxon>
        <taxon>Candidatus Solincola</taxon>
    </lineage>
</organism>
<gene>
    <name evidence="1" type="ORF">A2Y75_05200</name>
</gene>
<dbReference type="Proteomes" id="UP000177876">
    <property type="component" value="Unassembled WGS sequence"/>
</dbReference>
<evidence type="ECO:0000313" key="2">
    <source>
        <dbReference type="Proteomes" id="UP000177876"/>
    </source>
</evidence>
<evidence type="ECO:0000313" key="1">
    <source>
        <dbReference type="EMBL" id="OFW55813.1"/>
    </source>
</evidence>